<evidence type="ECO:0000256" key="1">
    <source>
        <dbReference type="SAM" id="Phobius"/>
    </source>
</evidence>
<protein>
    <submittedName>
        <fullName evidence="2">Uncharacterized protein</fullName>
    </submittedName>
</protein>
<organism evidence="2 3">
    <name type="scientific">Actinoallomurus iriomotensis</name>
    <dbReference type="NCBI Taxonomy" id="478107"/>
    <lineage>
        <taxon>Bacteria</taxon>
        <taxon>Bacillati</taxon>
        <taxon>Actinomycetota</taxon>
        <taxon>Actinomycetes</taxon>
        <taxon>Streptosporangiales</taxon>
        <taxon>Thermomonosporaceae</taxon>
        <taxon>Actinoallomurus</taxon>
    </lineage>
</organism>
<accession>A0A9W6SDJ2</accession>
<keyword evidence="1" id="KW-0472">Membrane</keyword>
<proteinExistence type="predicted"/>
<name>A0A9W6SDJ2_9ACTN</name>
<gene>
    <name evidence="2" type="ORF">Airi02_095490</name>
</gene>
<keyword evidence="1" id="KW-0812">Transmembrane</keyword>
<dbReference type="RefSeq" id="WP_285583319.1">
    <property type="nucleotide sequence ID" value="NZ_BSTK01000021.1"/>
</dbReference>
<evidence type="ECO:0000313" key="2">
    <source>
        <dbReference type="EMBL" id="GLY91621.1"/>
    </source>
</evidence>
<reference evidence="2" key="1">
    <citation type="submission" date="2023-03" db="EMBL/GenBank/DDBJ databases">
        <title>Actinoallomurus iriomotensis NBRC 103684.</title>
        <authorList>
            <person name="Ichikawa N."/>
            <person name="Sato H."/>
            <person name="Tonouchi N."/>
        </authorList>
    </citation>
    <scope>NUCLEOTIDE SEQUENCE</scope>
    <source>
        <strain evidence="2">NBRC 103684</strain>
    </source>
</reference>
<feature type="transmembrane region" description="Helical" evidence="1">
    <location>
        <begin position="36"/>
        <end position="53"/>
    </location>
</feature>
<dbReference type="AlphaFoldDB" id="A0A9W6SDJ2"/>
<dbReference type="Proteomes" id="UP001165074">
    <property type="component" value="Unassembled WGS sequence"/>
</dbReference>
<keyword evidence="3" id="KW-1185">Reference proteome</keyword>
<evidence type="ECO:0000313" key="3">
    <source>
        <dbReference type="Proteomes" id="UP001165074"/>
    </source>
</evidence>
<dbReference type="EMBL" id="BSTK01000021">
    <property type="protein sequence ID" value="GLY91621.1"/>
    <property type="molecule type" value="Genomic_DNA"/>
</dbReference>
<keyword evidence="1" id="KW-1133">Transmembrane helix</keyword>
<sequence>MNTTPRAQAAILLIGAIIVLLQAAWAATLAVASGEPLIWLVSGTAAAAGVWLLRRWLTMRRS</sequence>
<comment type="caution">
    <text evidence="2">The sequence shown here is derived from an EMBL/GenBank/DDBJ whole genome shotgun (WGS) entry which is preliminary data.</text>
</comment>